<keyword evidence="2" id="KW-0732">Signal</keyword>
<reference evidence="4 5" key="1">
    <citation type="submission" date="2017-02" db="EMBL/GenBank/DDBJ databases">
        <authorList>
            <person name="Peterson S.W."/>
        </authorList>
    </citation>
    <scope>NUCLEOTIDE SEQUENCE [LARGE SCALE GENOMIC DNA]</scope>
    <source>
        <strain evidence="4 5">ATCC BAA-1030</strain>
    </source>
</reference>
<evidence type="ECO:0000256" key="1">
    <source>
        <dbReference type="SAM" id="MobiDB-lite"/>
    </source>
</evidence>
<feature type="signal peptide" evidence="2">
    <location>
        <begin position="1"/>
        <end position="23"/>
    </location>
</feature>
<evidence type="ECO:0000259" key="3">
    <source>
        <dbReference type="Pfam" id="PF13731"/>
    </source>
</evidence>
<gene>
    <name evidence="4" type="ORF">SAMN02745116_01678</name>
</gene>
<name>A0A1T4P728_9ENTE</name>
<feature type="region of interest" description="Disordered" evidence="1">
    <location>
        <begin position="40"/>
        <end position="60"/>
    </location>
</feature>
<dbReference type="OrthoDB" id="2339326at2"/>
<dbReference type="EMBL" id="FUXI01000019">
    <property type="protein sequence ID" value="SJZ87385.1"/>
    <property type="molecule type" value="Genomic_DNA"/>
</dbReference>
<dbReference type="Pfam" id="PF13731">
    <property type="entry name" value="WxL"/>
    <property type="match status" value="1"/>
</dbReference>
<dbReference type="AlphaFoldDB" id="A0A1T4P728"/>
<evidence type="ECO:0000256" key="2">
    <source>
        <dbReference type="SAM" id="SignalP"/>
    </source>
</evidence>
<dbReference type="InterPro" id="IPR027994">
    <property type="entry name" value="WxL_dom"/>
</dbReference>
<dbReference type="Proteomes" id="UP000190328">
    <property type="component" value="Unassembled WGS sequence"/>
</dbReference>
<proteinExistence type="predicted"/>
<keyword evidence="5" id="KW-1185">Reference proteome</keyword>
<evidence type="ECO:0000313" key="4">
    <source>
        <dbReference type="EMBL" id="SJZ87385.1"/>
    </source>
</evidence>
<evidence type="ECO:0000313" key="5">
    <source>
        <dbReference type="Proteomes" id="UP000190328"/>
    </source>
</evidence>
<dbReference type="STRING" id="263852.SAMN02745116_01678"/>
<feature type="compositionally biased region" description="Basic and acidic residues" evidence="1">
    <location>
        <begin position="47"/>
        <end position="60"/>
    </location>
</feature>
<feature type="chain" id="PRO_5013227696" evidence="2">
    <location>
        <begin position="24"/>
        <end position="293"/>
    </location>
</feature>
<feature type="domain" description="WxL" evidence="3">
    <location>
        <begin position="31"/>
        <end position="293"/>
    </location>
</feature>
<organism evidence="4 5">
    <name type="scientific">Pilibacter termitis</name>
    <dbReference type="NCBI Taxonomy" id="263852"/>
    <lineage>
        <taxon>Bacteria</taxon>
        <taxon>Bacillati</taxon>
        <taxon>Bacillota</taxon>
        <taxon>Bacilli</taxon>
        <taxon>Lactobacillales</taxon>
        <taxon>Enterococcaceae</taxon>
        <taxon>Pilibacter</taxon>
    </lineage>
</organism>
<protein>
    <submittedName>
        <fullName evidence="4">WxL domain surface cell wall-binding</fullName>
    </submittedName>
</protein>
<dbReference type="RefSeq" id="WP_078807613.1">
    <property type="nucleotide sequence ID" value="NZ_FUXI01000019.1"/>
</dbReference>
<sequence length="293" mass="32428">MRDKKIVLLILFFLFVNSKNALADEGIGVGKVGFQGRYPDEVVNPEKPTEPSDSGKTDKTKGELRIDYVPYFFFDKVAIVNDKDYSLTAHAQYYTKGESPTGNFVQIVDERKENGWSLTLKQESEFTLEEDENAKSQMANITQAGAISKETYKLKGATLSLSNLWASSVHLGVSTSVTPTIKSDVIKMDVGKVYEVANAKGEVGKGRWAIVAGYSEEYAQKNGSSSGTLTPVFDKENNPVLLSSSIKNIQSYGFDNEKQQVHYNEAVKLNIPQQEIHSGIYQAKFVWTLTAAP</sequence>
<accession>A0A1T4P728</accession>